<reference evidence="3" key="1">
    <citation type="submission" date="2022-04" db="EMBL/GenBank/DDBJ databases">
        <title>Lysobacter sp. CAU 1642 isolated from sea sand.</title>
        <authorList>
            <person name="Kim W."/>
        </authorList>
    </citation>
    <scope>NUCLEOTIDE SEQUENCE</scope>
    <source>
        <strain evidence="3">CAU 1642</strain>
    </source>
</reference>
<comment type="caution">
    <text evidence="3">The sequence shown here is derived from an EMBL/GenBank/DDBJ whole genome shotgun (WGS) entry which is preliminary data.</text>
</comment>
<sequence length="217" mass="23170">MRVSPLRQFVLAAALWLPMAFFLWAVLSSAVVWPVARVADLVLPAWLPHVVSGIEQSGAQLEVVTRLQTATDPQGRVGLLVLNMNPLIYAWCIALFTGLVMATPLAARQRALQLAVGFFVLWLTTSWGAVFDALKLLAFDAGPLGAAAVSRAGLSVDAIALGYQFGYLILPAVTPIALWVVLNRRFLEQLVGWAGEPAGADGGPPPAMDTDATKDKP</sequence>
<feature type="transmembrane region" description="Helical" evidence="2">
    <location>
        <begin position="88"/>
        <end position="107"/>
    </location>
</feature>
<feature type="transmembrane region" description="Helical" evidence="2">
    <location>
        <begin position="158"/>
        <end position="182"/>
    </location>
</feature>
<dbReference type="Proteomes" id="UP001431449">
    <property type="component" value="Unassembled WGS sequence"/>
</dbReference>
<dbReference type="EMBL" id="JALNMH010000010">
    <property type="protein sequence ID" value="MCK7594571.1"/>
    <property type="molecule type" value="Genomic_DNA"/>
</dbReference>
<keyword evidence="2" id="KW-0472">Membrane</keyword>
<keyword evidence="2" id="KW-1133">Transmembrane helix</keyword>
<gene>
    <name evidence="3" type="ORF">M0G41_12935</name>
</gene>
<feature type="region of interest" description="Disordered" evidence="1">
    <location>
        <begin position="197"/>
        <end position="217"/>
    </location>
</feature>
<keyword evidence="2" id="KW-0812">Transmembrane</keyword>
<name>A0ABT0GJ52_9GAMM</name>
<evidence type="ECO:0000256" key="1">
    <source>
        <dbReference type="SAM" id="MobiDB-lite"/>
    </source>
</evidence>
<keyword evidence="4" id="KW-1185">Reference proteome</keyword>
<accession>A0ABT0GJ52</accession>
<proteinExistence type="predicted"/>
<evidence type="ECO:0000256" key="2">
    <source>
        <dbReference type="SAM" id="Phobius"/>
    </source>
</evidence>
<protein>
    <submittedName>
        <fullName evidence="3">Uncharacterized protein</fullName>
    </submittedName>
</protein>
<dbReference type="InterPro" id="IPR049823">
    <property type="entry name" value="XrtH_assoc"/>
</dbReference>
<evidence type="ECO:0000313" key="3">
    <source>
        <dbReference type="EMBL" id="MCK7594571.1"/>
    </source>
</evidence>
<dbReference type="NCBIfam" id="NF041730">
    <property type="entry name" value="XrtH_assoc"/>
    <property type="match status" value="1"/>
</dbReference>
<organism evidence="3 4">
    <name type="scientific">Pseudomarimonas salicorniae</name>
    <dbReference type="NCBI Taxonomy" id="2933270"/>
    <lineage>
        <taxon>Bacteria</taxon>
        <taxon>Pseudomonadati</taxon>
        <taxon>Pseudomonadota</taxon>
        <taxon>Gammaproteobacteria</taxon>
        <taxon>Lysobacterales</taxon>
        <taxon>Lysobacteraceae</taxon>
        <taxon>Pseudomarimonas</taxon>
    </lineage>
</organism>
<feature type="transmembrane region" description="Helical" evidence="2">
    <location>
        <begin position="114"/>
        <end position="138"/>
    </location>
</feature>
<evidence type="ECO:0000313" key="4">
    <source>
        <dbReference type="Proteomes" id="UP001431449"/>
    </source>
</evidence>
<dbReference type="RefSeq" id="WP_248210065.1">
    <property type="nucleotide sequence ID" value="NZ_JALNMH010000010.1"/>
</dbReference>